<feature type="region of interest" description="Disordered" evidence="1">
    <location>
        <begin position="1"/>
        <end position="38"/>
    </location>
</feature>
<evidence type="ECO:0000313" key="3">
    <source>
        <dbReference type="Proteomes" id="UP001589693"/>
    </source>
</evidence>
<dbReference type="EMBL" id="JBHLZU010000014">
    <property type="protein sequence ID" value="MFB9905573.1"/>
    <property type="molecule type" value="Genomic_DNA"/>
</dbReference>
<name>A0ABV5ZXF7_9PSEU</name>
<proteinExistence type="predicted"/>
<dbReference type="Proteomes" id="UP001589693">
    <property type="component" value="Unassembled WGS sequence"/>
</dbReference>
<accession>A0ABV5ZXF7</accession>
<comment type="caution">
    <text evidence="2">The sequence shown here is derived from an EMBL/GenBank/DDBJ whole genome shotgun (WGS) entry which is preliminary data.</text>
</comment>
<reference evidence="2 3" key="1">
    <citation type="submission" date="2024-09" db="EMBL/GenBank/DDBJ databases">
        <authorList>
            <person name="Sun Q."/>
            <person name="Mori K."/>
        </authorList>
    </citation>
    <scope>NUCLEOTIDE SEQUENCE [LARGE SCALE GENOMIC DNA]</scope>
    <source>
        <strain evidence="2 3">TBRC 7907</strain>
    </source>
</reference>
<organism evidence="2 3">
    <name type="scientific">Allokutzneria oryzae</name>
    <dbReference type="NCBI Taxonomy" id="1378989"/>
    <lineage>
        <taxon>Bacteria</taxon>
        <taxon>Bacillati</taxon>
        <taxon>Actinomycetota</taxon>
        <taxon>Actinomycetes</taxon>
        <taxon>Pseudonocardiales</taxon>
        <taxon>Pseudonocardiaceae</taxon>
        <taxon>Allokutzneria</taxon>
    </lineage>
</organism>
<gene>
    <name evidence="2" type="ORF">ACFFQA_16695</name>
</gene>
<keyword evidence="3" id="KW-1185">Reference proteome</keyword>
<protein>
    <submittedName>
        <fullName evidence="2">Uncharacterized protein</fullName>
    </submittedName>
</protein>
<dbReference type="RefSeq" id="WP_377852876.1">
    <property type="nucleotide sequence ID" value="NZ_JBHLZU010000014.1"/>
</dbReference>
<evidence type="ECO:0000313" key="2">
    <source>
        <dbReference type="EMBL" id="MFB9905573.1"/>
    </source>
</evidence>
<sequence length="71" mass="7632">MVPAKPVPLSDQSTMSNASHPRRSSTAPRRPGRITGSEARDIGQLAEQNDFHGVATIACDQIALKHPKIKS</sequence>
<evidence type="ECO:0000256" key="1">
    <source>
        <dbReference type="SAM" id="MobiDB-lite"/>
    </source>
</evidence>
<feature type="compositionally biased region" description="Polar residues" evidence="1">
    <location>
        <begin position="10"/>
        <end position="27"/>
    </location>
</feature>